<feature type="domain" description="START" evidence="2">
    <location>
        <begin position="63"/>
        <end position="245"/>
    </location>
</feature>
<comment type="caution">
    <text evidence="3">The sequence shown here is derived from an EMBL/GenBank/DDBJ whole genome shotgun (WGS) entry which is preliminary data.</text>
</comment>
<dbReference type="InterPro" id="IPR013083">
    <property type="entry name" value="Znf_RING/FYVE/PHD"/>
</dbReference>
<feature type="compositionally biased region" description="Pro residues" evidence="1">
    <location>
        <begin position="424"/>
        <end position="435"/>
    </location>
</feature>
<dbReference type="SUPFAM" id="SSF57903">
    <property type="entry name" value="FYVE/PHD zinc finger"/>
    <property type="match status" value="1"/>
</dbReference>
<dbReference type="Gene3D" id="3.30.40.10">
    <property type="entry name" value="Zinc/RING finger domain, C3HC4 (zinc finger)"/>
    <property type="match status" value="1"/>
</dbReference>
<dbReference type="SUPFAM" id="SSF55961">
    <property type="entry name" value="Bet v1-like"/>
    <property type="match status" value="1"/>
</dbReference>
<dbReference type="PANTHER" id="PTHR13510">
    <property type="entry name" value="FYVE-FINGER-CONTAINING RAB5 EFFECTOR PROTEIN RABENOSYN-5-RELATED"/>
    <property type="match status" value="1"/>
</dbReference>
<feature type="region of interest" description="Disordered" evidence="1">
    <location>
        <begin position="410"/>
        <end position="435"/>
    </location>
</feature>
<dbReference type="GO" id="GO:0008289">
    <property type="term" value="F:lipid binding"/>
    <property type="evidence" value="ECO:0007669"/>
    <property type="project" value="InterPro"/>
</dbReference>
<evidence type="ECO:0000259" key="2">
    <source>
        <dbReference type="PROSITE" id="PS50848"/>
    </source>
</evidence>
<dbReference type="InterPro" id="IPR011011">
    <property type="entry name" value="Znf_FYVE_PHD"/>
</dbReference>
<dbReference type="InterPro" id="IPR002913">
    <property type="entry name" value="START_lipid-bd_dom"/>
</dbReference>
<sequence>MTESHLAFCWKERAALMSLPLPPDYFVRPALSQDEIKTYRHVALKNANTVVQRAQVNGGTIPWTLRSVEGNMRFYKAPDPLNRRGAYMFMSVIDVAGSVDEVIDLFETETTEKAKAYVKRFNKGLLDAVKLYSIAKPPEEQVDIIWFAMKSPIELLVSNRDCVMLECRREFQSNGARAWVRALRSIEIDCCPDMYSTLGLVRSIQYGVGHIVVESLERPGRVEISFLNHFDIRGNPPEWLIEFAMKKRCKSVVDIDVYLREDRLARGRLLHPAECIPLDKRRCCFLCQKPFSRWSSARVNCLKCGEVLCRYCVTTWHIKLRDTGRHQRATIQACWRCTRPSSPPKERRPRISSTGSGSTSVWLTNPPASSMWWRRSQSQSFVCTRSSEDFVALTAQWTTTPQAFREMQERAAAGLSQRSCDLPPASPPPRPIYLE</sequence>
<dbReference type="PANTHER" id="PTHR13510:SF44">
    <property type="entry name" value="RABENOSYN-5"/>
    <property type="match status" value="1"/>
</dbReference>
<name>A0A6G0X7Z1_9STRA</name>
<accession>A0A6G0X7Z1</accession>
<gene>
    <name evidence="3" type="ORF">Ae201684_007218</name>
</gene>
<organism evidence="3 4">
    <name type="scientific">Aphanomyces euteiches</name>
    <dbReference type="NCBI Taxonomy" id="100861"/>
    <lineage>
        <taxon>Eukaryota</taxon>
        <taxon>Sar</taxon>
        <taxon>Stramenopiles</taxon>
        <taxon>Oomycota</taxon>
        <taxon>Saprolegniomycetes</taxon>
        <taxon>Saprolegniales</taxon>
        <taxon>Verrucalvaceae</taxon>
        <taxon>Aphanomyces</taxon>
    </lineage>
</organism>
<dbReference type="AlphaFoldDB" id="A0A6G0X7Z1"/>
<proteinExistence type="predicted"/>
<dbReference type="CDD" id="cd19757">
    <property type="entry name" value="Bbox1"/>
    <property type="match status" value="1"/>
</dbReference>
<dbReference type="PROSITE" id="PS50848">
    <property type="entry name" value="START"/>
    <property type="match status" value="1"/>
</dbReference>
<evidence type="ECO:0000313" key="4">
    <source>
        <dbReference type="Proteomes" id="UP000481153"/>
    </source>
</evidence>
<dbReference type="VEuPathDB" id="FungiDB:AeMF1_012709"/>
<reference evidence="3 4" key="1">
    <citation type="submission" date="2019-07" db="EMBL/GenBank/DDBJ databases">
        <title>Genomics analysis of Aphanomyces spp. identifies a new class of oomycete effector associated with host adaptation.</title>
        <authorList>
            <person name="Gaulin E."/>
        </authorList>
    </citation>
    <scope>NUCLEOTIDE SEQUENCE [LARGE SCALE GENOMIC DNA]</scope>
    <source>
        <strain evidence="3 4">ATCC 201684</strain>
    </source>
</reference>
<dbReference type="Proteomes" id="UP000481153">
    <property type="component" value="Unassembled WGS sequence"/>
</dbReference>
<evidence type="ECO:0000256" key="1">
    <source>
        <dbReference type="SAM" id="MobiDB-lite"/>
    </source>
</evidence>
<protein>
    <recommendedName>
        <fullName evidence="2">START domain-containing protein</fullName>
    </recommendedName>
</protein>
<keyword evidence="4" id="KW-1185">Reference proteome</keyword>
<dbReference type="EMBL" id="VJMJ01000089">
    <property type="protein sequence ID" value="KAF0736195.1"/>
    <property type="molecule type" value="Genomic_DNA"/>
</dbReference>
<feature type="region of interest" description="Disordered" evidence="1">
    <location>
        <begin position="339"/>
        <end position="362"/>
    </location>
</feature>
<evidence type="ECO:0000313" key="3">
    <source>
        <dbReference type="EMBL" id="KAF0736195.1"/>
    </source>
</evidence>
<dbReference type="Gene3D" id="3.30.530.20">
    <property type="match status" value="1"/>
</dbReference>
<dbReference type="CDD" id="cd00177">
    <property type="entry name" value="START"/>
    <property type="match status" value="1"/>
</dbReference>
<dbReference type="InterPro" id="IPR052727">
    <property type="entry name" value="Rab4/Rab5_effector"/>
</dbReference>
<dbReference type="InterPro" id="IPR023393">
    <property type="entry name" value="START-like_dom_sf"/>
</dbReference>